<dbReference type="Gene3D" id="1.10.1160.10">
    <property type="entry name" value="Glutamyl-trna Synthetase, Domain 2"/>
    <property type="match status" value="1"/>
</dbReference>
<keyword evidence="7 9" id="KW-0030">Aminoacyl-tRNA synthetase</keyword>
<evidence type="ECO:0000256" key="1">
    <source>
        <dbReference type="ARBA" id="ARBA00005594"/>
    </source>
</evidence>
<proteinExistence type="inferred from homology"/>
<dbReference type="Proteomes" id="UP000484885">
    <property type="component" value="Unassembled WGS sequence"/>
</dbReference>
<dbReference type="InterPro" id="IPR020056">
    <property type="entry name" value="Rbsml_bL25/Gln-tRNA_synth_N"/>
</dbReference>
<dbReference type="InterPro" id="IPR000924">
    <property type="entry name" value="Glu/Gln-tRNA-synth"/>
</dbReference>
<comment type="subcellular location">
    <subcellularLocation>
        <location evidence="9">Cytoplasm</location>
    </subcellularLocation>
</comment>
<evidence type="ECO:0000259" key="11">
    <source>
        <dbReference type="Pfam" id="PF00749"/>
    </source>
</evidence>
<dbReference type="Gene3D" id="3.40.50.620">
    <property type="entry name" value="HUPs"/>
    <property type="match status" value="1"/>
</dbReference>
<evidence type="ECO:0000256" key="2">
    <source>
        <dbReference type="ARBA" id="ARBA00022490"/>
    </source>
</evidence>
<feature type="binding site" evidence="9">
    <location>
        <begin position="43"/>
        <end position="49"/>
    </location>
    <ligand>
        <name>ATP</name>
        <dbReference type="ChEBI" id="CHEBI:30616"/>
    </ligand>
</feature>
<feature type="binding site" evidence="9">
    <location>
        <begin position="262"/>
        <end position="263"/>
    </location>
    <ligand>
        <name>ATP</name>
        <dbReference type="ChEBI" id="CHEBI:30616"/>
    </ligand>
</feature>
<dbReference type="SUPFAM" id="SSF50715">
    <property type="entry name" value="Ribosomal protein L25-like"/>
    <property type="match status" value="1"/>
</dbReference>
<evidence type="ECO:0000256" key="3">
    <source>
        <dbReference type="ARBA" id="ARBA00022598"/>
    </source>
</evidence>
<keyword evidence="2 9" id="KW-0963">Cytoplasm</keyword>
<accession>A0A845V1N6</accession>
<evidence type="ECO:0000256" key="9">
    <source>
        <dbReference type="HAMAP-Rule" id="MF_00126"/>
    </source>
</evidence>
<sequence>MTAPESTSAPAHFIRTRIAREFEAGLHQRVVTRFPPEPNGYLHIGHAKSIVLNFAMPDEFGGYTNLRFDDTNPVREEQRFIDSIKEDVKWLGYRWENECYASDYFETLYGYALSLIDNGLAYVDEQDAETIRAQRGTLTEPGTDSPCRNRPSAESRRLFEGMRAGEFPDGAMVLRARIDMAAPNINLRDPVLYRIRREHHHRTGDDWCIYPSYDFAHGQSDAIEHITHSLCTLEFEDHRPLYDWLIEHLPVPSRPVQIEFARLNMDFTVMSKRRLTRLVDEGHVHGWDDPRMPTIAGLRRRGFTPESIRSFCTEIGVTKSESIIPFGVLERNLRDDLNARAHRRMAVLRPLKVVLSNFPEGETEWIEAANHPQDPEQGSRRLPLTREIYIERDDFMEDAPKKFFRLKPDGEVRLRNAFIIRCQEVIKDDEGTVVELRCTFDPETRSGQPGSNRKVKGTIHWVSAAHAIRAEVRLYDRLFNVPHPAGDRDADFLEHLNPESLEVLRDARLEPGLAPAKVGSYFQFERLGYFVPDVDTAPESPVFNRAVTLRDTWARLEKELAGR</sequence>
<feature type="binding site" evidence="9">
    <location>
        <begin position="270"/>
        <end position="272"/>
    </location>
    <ligand>
        <name>ATP</name>
        <dbReference type="ChEBI" id="CHEBI:30616"/>
    </ligand>
</feature>
<dbReference type="InterPro" id="IPR020061">
    <property type="entry name" value="Glu_tRNA_lig_a-bdl"/>
</dbReference>
<dbReference type="PRINTS" id="PR00987">
    <property type="entry name" value="TRNASYNTHGLU"/>
</dbReference>
<feature type="domain" description="Glutamyl/glutaminyl-tRNA synthetase class Ib catalytic" evidence="11">
    <location>
        <begin position="30"/>
        <end position="321"/>
    </location>
</feature>
<dbReference type="SUPFAM" id="SSF52374">
    <property type="entry name" value="Nucleotidylyl transferase"/>
    <property type="match status" value="1"/>
</dbReference>
<dbReference type="FunFam" id="2.40.240.10:FF:000001">
    <property type="entry name" value="Glutamine--tRNA ligase"/>
    <property type="match status" value="1"/>
</dbReference>
<dbReference type="GO" id="GO:0006424">
    <property type="term" value="P:glutamyl-tRNA aminoacylation"/>
    <property type="evidence" value="ECO:0007669"/>
    <property type="project" value="UniProtKB-UniRule"/>
</dbReference>
<dbReference type="AlphaFoldDB" id="A0A845V1N6"/>
<reference evidence="14 15" key="1">
    <citation type="submission" date="2020-02" db="EMBL/GenBank/DDBJ databases">
        <authorList>
            <person name="Zhang X.-Y."/>
        </authorList>
    </citation>
    <scope>NUCLEOTIDE SEQUENCE [LARGE SCALE GENOMIC DNA]</scope>
    <source>
        <strain evidence="14 15">C33</strain>
    </source>
</reference>
<feature type="domain" description="tRNA synthetases class I (E and Q) anti-codon binding" evidence="13">
    <location>
        <begin position="458"/>
        <end position="533"/>
    </location>
</feature>
<dbReference type="EC" id="6.1.1.18" evidence="9"/>
<comment type="catalytic activity">
    <reaction evidence="8 9">
        <text>tRNA(Gln) + L-glutamine + ATP = L-glutaminyl-tRNA(Gln) + AMP + diphosphate</text>
        <dbReference type="Rhea" id="RHEA:20121"/>
        <dbReference type="Rhea" id="RHEA-COMP:9662"/>
        <dbReference type="Rhea" id="RHEA-COMP:9681"/>
        <dbReference type="ChEBI" id="CHEBI:30616"/>
        <dbReference type="ChEBI" id="CHEBI:33019"/>
        <dbReference type="ChEBI" id="CHEBI:58359"/>
        <dbReference type="ChEBI" id="CHEBI:78442"/>
        <dbReference type="ChEBI" id="CHEBI:78521"/>
        <dbReference type="ChEBI" id="CHEBI:456215"/>
        <dbReference type="EC" id="6.1.1.18"/>
    </reaction>
</comment>
<dbReference type="InterPro" id="IPR020059">
    <property type="entry name" value="Glu/Gln-tRNA-synth_Ib_codon-bd"/>
</dbReference>
<dbReference type="Pfam" id="PF00749">
    <property type="entry name" value="tRNA-synt_1c"/>
    <property type="match status" value="1"/>
</dbReference>
<evidence type="ECO:0000313" key="14">
    <source>
        <dbReference type="EMBL" id="NDY94191.1"/>
    </source>
</evidence>
<organism evidence="14 15">
    <name type="scientific">Wenzhouxiangella limi</name>
    <dbReference type="NCBI Taxonomy" id="2707351"/>
    <lineage>
        <taxon>Bacteria</taxon>
        <taxon>Pseudomonadati</taxon>
        <taxon>Pseudomonadota</taxon>
        <taxon>Gammaproteobacteria</taxon>
        <taxon>Chromatiales</taxon>
        <taxon>Wenzhouxiangellaceae</taxon>
        <taxon>Wenzhouxiangella</taxon>
    </lineage>
</organism>
<dbReference type="InterPro" id="IPR004514">
    <property type="entry name" value="Gln-tRNA-synth"/>
</dbReference>
<dbReference type="Gene3D" id="2.40.240.10">
    <property type="entry name" value="Ribosomal Protein L25, Chain P"/>
    <property type="match status" value="2"/>
</dbReference>
<dbReference type="InterPro" id="IPR011035">
    <property type="entry name" value="Ribosomal_bL25/Gln-tRNA_synth"/>
</dbReference>
<dbReference type="InterPro" id="IPR022861">
    <property type="entry name" value="Gln_tRNA_ligase_bac"/>
</dbReference>
<comment type="subunit">
    <text evidence="9">Monomer.</text>
</comment>
<comment type="caution">
    <text evidence="9">Lacks conserved residue(s) required for the propagation of feature annotation.</text>
</comment>
<dbReference type="InterPro" id="IPR049437">
    <property type="entry name" value="tRNA-synt_1c_C2"/>
</dbReference>
<dbReference type="InterPro" id="IPR001412">
    <property type="entry name" value="aa-tRNA-synth_I_CS"/>
</dbReference>
<dbReference type="EMBL" id="JAAGSC010000023">
    <property type="protein sequence ID" value="NDY94191.1"/>
    <property type="molecule type" value="Genomic_DNA"/>
</dbReference>
<dbReference type="FunFam" id="3.40.50.620:FF:000037">
    <property type="entry name" value="Glutamine--tRNA ligase cytoplasmic"/>
    <property type="match status" value="1"/>
</dbReference>
<dbReference type="Pfam" id="PF20974">
    <property type="entry name" value="tRNA-synt_1c_C2"/>
    <property type="match status" value="1"/>
</dbReference>
<feature type="binding site" evidence="9">
    <location>
        <position position="69"/>
    </location>
    <ligand>
        <name>L-glutamine</name>
        <dbReference type="ChEBI" id="CHEBI:58359"/>
    </ligand>
</feature>
<gene>
    <name evidence="9" type="primary">glnS</name>
    <name evidence="14" type="ORF">G3I74_00385</name>
</gene>
<dbReference type="InterPro" id="IPR020058">
    <property type="entry name" value="Glu/Gln-tRNA-synth_Ib_cat-dom"/>
</dbReference>
<dbReference type="PANTHER" id="PTHR43097">
    <property type="entry name" value="GLUTAMINE-TRNA LIGASE"/>
    <property type="match status" value="1"/>
</dbReference>
<evidence type="ECO:0000313" key="15">
    <source>
        <dbReference type="Proteomes" id="UP000484885"/>
    </source>
</evidence>
<dbReference type="Gene3D" id="3.90.800.10">
    <property type="entry name" value="Glutamyl-tRNA Synthetase, Domain 3"/>
    <property type="match status" value="1"/>
</dbReference>
<evidence type="ECO:0000256" key="8">
    <source>
        <dbReference type="ARBA" id="ARBA00048270"/>
    </source>
</evidence>
<feature type="binding site" evidence="9">
    <location>
        <begin position="37"/>
        <end position="39"/>
    </location>
    <ligand>
        <name>ATP</name>
        <dbReference type="ChEBI" id="CHEBI:30616"/>
    </ligand>
</feature>
<protein>
    <recommendedName>
        <fullName evidence="9">Glutamine--tRNA ligase</fullName>
        <ecNumber evidence="9">6.1.1.18</ecNumber>
    </recommendedName>
    <alternativeName>
        <fullName evidence="9">Glutaminyl-tRNA synthetase</fullName>
        <shortName evidence="9">GlnRS</shortName>
    </alternativeName>
</protein>
<evidence type="ECO:0000259" key="13">
    <source>
        <dbReference type="Pfam" id="PF20974"/>
    </source>
</evidence>
<dbReference type="Pfam" id="PF03950">
    <property type="entry name" value="tRNA-synt_1c_C"/>
    <property type="match status" value="1"/>
</dbReference>
<keyword evidence="3 9" id="KW-0436">Ligase</keyword>
<comment type="similarity">
    <text evidence="1 9 10">Belongs to the class-I aminoacyl-tRNA synthetase family.</text>
</comment>
<evidence type="ECO:0000256" key="5">
    <source>
        <dbReference type="ARBA" id="ARBA00022840"/>
    </source>
</evidence>
<evidence type="ECO:0000256" key="6">
    <source>
        <dbReference type="ARBA" id="ARBA00022917"/>
    </source>
</evidence>
<dbReference type="GO" id="GO:0006425">
    <property type="term" value="P:glutaminyl-tRNA aminoacylation"/>
    <property type="evidence" value="ECO:0007669"/>
    <property type="project" value="UniProtKB-UniRule"/>
</dbReference>
<keyword evidence="5 9" id="KW-0067">ATP-binding</keyword>
<dbReference type="RefSeq" id="WP_164208864.1">
    <property type="nucleotide sequence ID" value="NZ_JAAGSC010000023.1"/>
</dbReference>
<feature type="domain" description="Glutamyl/glutaminyl-tRNA synthetase class Ib anti-codon binding" evidence="12">
    <location>
        <begin position="341"/>
        <end position="441"/>
    </location>
</feature>
<comment type="caution">
    <text evidence="14">The sequence shown here is derived from an EMBL/GenBank/DDBJ whole genome shotgun (WGS) entry which is preliminary data.</text>
</comment>
<evidence type="ECO:0000259" key="12">
    <source>
        <dbReference type="Pfam" id="PF03950"/>
    </source>
</evidence>
<dbReference type="PANTHER" id="PTHR43097:SF5">
    <property type="entry name" value="GLUTAMATE--TRNA LIGASE"/>
    <property type="match status" value="1"/>
</dbReference>
<dbReference type="HAMAP" id="MF_00126">
    <property type="entry name" value="Gln_tRNA_synth"/>
    <property type="match status" value="1"/>
</dbReference>
<dbReference type="InterPro" id="IPR050132">
    <property type="entry name" value="Gln/Glu-tRNA_Ligase"/>
</dbReference>
<dbReference type="InterPro" id="IPR014729">
    <property type="entry name" value="Rossmann-like_a/b/a_fold"/>
</dbReference>
<keyword evidence="15" id="KW-1185">Reference proteome</keyword>
<dbReference type="NCBIfam" id="NF011291">
    <property type="entry name" value="PRK14703.1"/>
    <property type="match status" value="1"/>
</dbReference>
<feature type="binding site" evidence="9">
    <location>
        <position position="213"/>
    </location>
    <ligand>
        <name>L-glutamine</name>
        <dbReference type="ChEBI" id="CHEBI:58359"/>
    </ligand>
</feature>
<feature type="binding site" evidence="9">
    <location>
        <position position="232"/>
    </location>
    <ligand>
        <name>ATP</name>
        <dbReference type="ChEBI" id="CHEBI:30616"/>
    </ligand>
</feature>
<dbReference type="GO" id="GO:0005524">
    <property type="term" value="F:ATP binding"/>
    <property type="evidence" value="ECO:0007669"/>
    <property type="project" value="UniProtKB-UniRule"/>
</dbReference>
<dbReference type="NCBIfam" id="TIGR00440">
    <property type="entry name" value="glnS"/>
    <property type="match status" value="1"/>
</dbReference>
<dbReference type="GO" id="GO:0005829">
    <property type="term" value="C:cytosol"/>
    <property type="evidence" value="ECO:0007669"/>
    <property type="project" value="TreeGrafter"/>
</dbReference>
<dbReference type="FunFam" id="3.90.800.10:FF:000001">
    <property type="entry name" value="Glutamine--tRNA ligase"/>
    <property type="match status" value="1"/>
</dbReference>
<feature type="short sequence motif" description="'KMSKS' region" evidence="9">
    <location>
        <begin position="269"/>
        <end position="273"/>
    </location>
</feature>
<evidence type="ECO:0000256" key="4">
    <source>
        <dbReference type="ARBA" id="ARBA00022741"/>
    </source>
</evidence>
<keyword evidence="4 9" id="KW-0547">Nucleotide-binding</keyword>
<evidence type="ECO:0000256" key="7">
    <source>
        <dbReference type="ARBA" id="ARBA00023146"/>
    </source>
</evidence>
<dbReference type="PROSITE" id="PS00178">
    <property type="entry name" value="AA_TRNA_LIGASE_I"/>
    <property type="match status" value="1"/>
</dbReference>
<name>A0A845V1N6_9GAMM</name>
<dbReference type="GO" id="GO:0004819">
    <property type="term" value="F:glutamine-tRNA ligase activity"/>
    <property type="evidence" value="ECO:0007669"/>
    <property type="project" value="UniProtKB-UniRule"/>
</dbReference>
<dbReference type="FunFam" id="1.10.1160.10:FF:000001">
    <property type="entry name" value="Glutamine--tRNA ligase"/>
    <property type="match status" value="1"/>
</dbReference>
<feature type="short sequence motif" description="'HIGH' region" evidence="9">
    <location>
        <begin position="36"/>
        <end position="46"/>
    </location>
</feature>
<evidence type="ECO:0000256" key="10">
    <source>
        <dbReference type="RuleBase" id="RU363037"/>
    </source>
</evidence>
<keyword evidence="6 9" id="KW-0648">Protein biosynthesis</keyword>